<feature type="domain" description="HTH araC/xylS-type" evidence="4">
    <location>
        <begin position="206"/>
        <end position="307"/>
    </location>
</feature>
<keyword evidence="2" id="KW-0238">DNA-binding</keyword>
<dbReference type="GO" id="GO:0043565">
    <property type="term" value="F:sequence-specific DNA binding"/>
    <property type="evidence" value="ECO:0007669"/>
    <property type="project" value="InterPro"/>
</dbReference>
<dbReference type="AlphaFoldDB" id="A0A7X6HYP6"/>
<dbReference type="SMART" id="SM00342">
    <property type="entry name" value="HTH_ARAC"/>
    <property type="match status" value="1"/>
</dbReference>
<dbReference type="GO" id="GO:0003700">
    <property type="term" value="F:DNA-binding transcription factor activity"/>
    <property type="evidence" value="ECO:0007669"/>
    <property type="project" value="InterPro"/>
</dbReference>
<dbReference type="PANTHER" id="PTHR46796">
    <property type="entry name" value="HTH-TYPE TRANSCRIPTIONAL ACTIVATOR RHAS-RELATED"/>
    <property type="match status" value="1"/>
</dbReference>
<evidence type="ECO:0000256" key="3">
    <source>
        <dbReference type="ARBA" id="ARBA00023163"/>
    </source>
</evidence>
<proteinExistence type="predicted"/>
<dbReference type="InterPro" id="IPR009057">
    <property type="entry name" value="Homeodomain-like_sf"/>
</dbReference>
<keyword evidence="3" id="KW-0804">Transcription</keyword>
<dbReference type="EMBL" id="JAAVJD010000036">
    <property type="protein sequence ID" value="NJQ05429.1"/>
    <property type="molecule type" value="Genomic_DNA"/>
</dbReference>
<comment type="caution">
    <text evidence="5">The sequence shown here is derived from an EMBL/GenBank/DDBJ whole genome shotgun (WGS) entry which is preliminary data.</text>
</comment>
<evidence type="ECO:0000259" key="4">
    <source>
        <dbReference type="PROSITE" id="PS01124"/>
    </source>
</evidence>
<dbReference type="RefSeq" id="WP_167968714.1">
    <property type="nucleotide sequence ID" value="NZ_JAAVJD010000036.1"/>
</dbReference>
<dbReference type="InterPro" id="IPR018062">
    <property type="entry name" value="HTH_AraC-typ_CS"/>
</dbReference>
<dbReference type="SUPFAM" id="SSF46689">
    <property type="entry name" value="Homeodomain-like"/>
    <property type="match status" value="2"/>
</dbReference>
<dbReference type="InterPro" id="IPR050204">
    <property type="entry name" value="AraC_XylS_family_regulators"/>
</dbReference>
<sequence length="314" mass="33220">MEILRLDSNVPTAVADLLSRVCEPVRLRPEAGLPLRSRADHWEAGDFSFTELALDGSVDLTSGPAHHRIGLLAVHSGQFVDTTGGRQDLYRPGSAVLVTDCGLPRTGRALELRCTVATFDPALLGAAGTSGTQETARVAGAGAPDPARGRQVTAALAYLRHHVLAAPDVDPLAAATGIRHLASVLGVMLPGKRGAGSDGADTETLQRAMRFIEENAHRPISLPEIAEAAQVTARAVQYAFKRHTAGTPLGYLRRVRIGHAHQELRAASPEAGSVAEIGARWGFSHPGRFAAAYRAVYGFPPSRTLQQPPVARAP</sequence>
<dbReference type="Pfam" id="PF12833">
    <property type="entry name" value="HTH_18"/>
    <property type="match status" value="1"/>
</dbReference>
<evidence type="ECO:0000313" key="5">
    <source>
        <dbReference type="EMBL" id="NJQ05429.1"/>
    </source>
</evidence>
<keyword evidence="1" id="KW-0805">Transcription regulation</keyword>
<dbReference type="PANTHER" id="PTHR46796:SF12">
    <property type="entry name" value="HTH-TYPE DNA-BINDING TRANSCRIPTIONAL ACTIVATOR EUTR"/>
    <property type="match status" value="1"/>
</dbReference>
<dbReference type="InterPro" id="IPR018060">
    <property type="entry name" value="HTH_AraC"/>
</dbReference>
<dbReference type="PROSITE" id="PS00041">
    <property type="entry name" value="HTH_ARAC_FAMILY_1"/>
    <property type="match status" value="1"/>
</dbReference>
<evidence type="ECO:0000256" key="1">
    <source>
        <dbReference type="ARBA" id="ARBA00023015"/>
    </source>
</evidence>
<keyword evidence="6" id="KW-1185">Reference proteome</keyword>
<organism evidence="5 6">
    <name type="scientific">Streptomyces lonarensis</name>
    <dbReference type="NCBI Taxonomy" id="700599"/>
    <lineage>
        <taxon>Bacteria</taxon>
        <taxon>Bacillati</taxon>
        <taxon>Actinomycetota</taxon>
        <taxon>Actinomycetes</taxon>
        <taxon>Kitasatosporales</taxon>
        <taxon>Streptomycetaceae</taxon>
        <taxon>Streptomyces</taxon>
    </lineage>
</organism>
<accession>A0A7X6HYP6</accession>
<evidence type="ECO:0000313" key="6">
    <source>
        <dbReference type="Proteomes" id="UP000578686"/>
    </source>
</evidence>
<evidence type="ECO:0000256" key="2">
    <source>
        <dbReference type="ARBA" id="ARBA00023125"/>
    </source>
</evidence>
<dbReference type="Gene3D" id="1.10.10.60">
    <property type="entry name" value="Homeodomain-like"/>
    <property type="match status" value="1"/>
</dbReference>
<gene>
    <name evidence="5" type="ORF">HCN56_07525</name>
</gene>
<reference evidence="5 6" key="1">
    <citation type="submission" date="2020-03" db="EMBL/GenBank/DDBJ databases">
        <title>Draft genome of Streptomyces sp. ventii, isolated from the Axial Seamount in the Pacific Ocean, and resequencing of the two type strains Streptomyces lonarensis strain NCL 716 and Streptomyces bohaiensis strain 11A07.</title>
        <authorList>
            <person name="Loughran R.M."/>
            <person name="Pfannmuller K.M."/>
            <person name="Wasson B.J."/>
            <person name="Deadmond M.C."/>
            <person name="Paddock B.E."/>
            <person name="Koyack M.J."/>
            <person name="Gallegos D.A."/>
            <person name="Mitchell E.A."/>
            <person name="Ushijima B."/>
            <person name="Saw J.H."/>
            <person name="Mcphail K.L."/>
            <person name="Videau P."/>
        </authorList>
    </citation>
    <scope>NUCLEOTIDE SEQUENCE [LARGE SCALE GENOMIC DNA]</scope>
    <source>
        <strain evidence="5 6">NCL716</strain>
    </source>
</reference>
<dbReference type="PROSITE" id="PS01124">
    <property type="entry name" value="HTH_ARAC_FAMILY_2"/>
    <property type="match status" value="1"/>
</dbReference>
<dbReference type="Proteomes" id="UP000578686">
    <property type="component" value="Unassembled WGS sequence"/>
</dbReference>
<name>A0A7X6HYP6_9ACTN</name>
<protein>
    <submittedName>
        <fullName evidence="5">AraC family transcriptional regulator</fullName>
    </submittedName>
</protein>